<evidence type="ECO:0000313" key="2">
    <source>
        <dbReference type="Proteomes" id="UP001066276"/>
    </source>
</evidence>
<proteinExistence type="predicted"/>
<dbReference type="Proteomes" id="UP001066276">
    <property type="component" value="Chromosome 1_1"/>
</dbReference>
<accession>A0AAV7WKK0</accession>
<dbReference type="EMBL" id="JANPWB010000001">
    <property type="protein sequence ID" value="KAJ1214579.1"/>
    <property type="molecule type" value="Genomic_DNA"/>
</dbReference>
<organism evidence="1 2">
    <name type="scientific">Pleurodeles waltl</name>
    <name type="common">Iberian ribbed newt</name>
    <dbReference type="NCBI Taxonomy" id="8319"/>
    <lineage>
        <taxon>Eukaryota</taxon>
        <taxon>Metazoa</taxon>
        <taxon>Chordata</taxon>
        <taxon>Craniata</taxon>
        <taxon>Vertebrata</taxon>
        <taxon>Euteleostomi</taxon>
        <taxon>Amphibia</taxon>
        <taxon>Batrachia</taxon>
        <taxon>Caudata</taxon>
        <taxon>Salamandroidea</taxon>
        <taxon>Salamandridae</taxon>
        <taxon>Pleurodelinae</taxon>
        <taxon>Pleurodeles</taxon>
    </lineage>
</organism>
<sequence length="87" mass="9807">MGQRCLEQRCPVQRCLERRCPVQWCLERRGPVQPCLERPGPVQRCLELQCPVQLFFTIAPSSLQWSSAAPVIRIAVALPGRFPPPGP</sequence>
<name>A0AAV7WKK0_PLEWA</name>
<dbReference type="AlphaFoldDB" id="A0AAV7WKK0"/>
<gene>
    <name evidence="1" type="ORF">NDU88_002197</name>
</gene>
<keyword evidence="2" id="KW-1185">Reference proteome</keyword>
<protein>
    <submittedName>
        <fullName evidence="1">Uncharacterized protein</fullName>
    </submittedName>
</protein>
<reference evidence="1" key="1">
    <citation type="journal article" date="2022" name="bioRxiv">
        <title>Sequencing and chromosome-scale assembly of the giantPleurodeles waltlgenome.</title>
        <authorList>
            <person name="Brown T."/>
            <person name="Elewa A."/>
            <person name="Iarovenko S."/>
            <person name="Subramanian E."/>
            <person name="Araus A.J."/>
            <person name="Petzold A."/>
            <person name="Susuki M."/>
            <person name="Suzuki K.-i.T."/>
            <person name="Hayashi T."/>
            <person name="Toyoda A."/>
            <person name="Oliveira C."/>
            <person name="Osipova E."/>
            <person name="Leigh N.D."/>
            <person name="Simon A."/>
            <person name="Yun M.H."/>
        </authorList>
    </citation>
    <scope>NUCLEOTIDE SEQUENCE</scope>
    <source>
        <strain evidence="1">20211129_DDA</strain>
        <tissue evidence="1">Liver</tissue>
    </source>
</reference>
<evidence type="ECO:0000313" key="1">
    <source>
        <dbReference type="EMBL" id="KAJ1214579.1"/>
    </source>
</evidence>
<comment type="caution">
    <text evidence="1">The sequence shown here is derived from an EMBL/GenBank/DDBJ whole genome shotgun (WGS) entry which is preliminary data.</text>
</comment>